<evidence type="ECO:0000256" key="8">
    <source>
        <dbReference type="ARBA" id="ARBA00023136"/>
    </source>
</evidence>
<dbReference type="Pfam" id="PF14841">
    <property type="entry name" value="FliG_M"/>
    <property type="match status" value="1"/>
</dbReference>
<dbReference type="PRINTS" id="PR00954">
    <property type="entry name" value="FLGMOTORFLIG"/>
</dbReference>
<proteinExistence type="inferred from homology"/>
<gene>
    <name evidence="13" type="ORF">ATJ78_1543</name>
</gene>
<dbReference type="Gene3D" id="1.10.220.30">
    <property type="match status" value="3"/>
</dbReference>
<evidence type="ECO:0000256" key="1">
    <source>
        <dbReference type="ARBA" id="ARBA00004117"/>
    </source>
</evidence>
<protein>
    <recommendedName>
        <fullName evidence="4">Flagellar motor switch protein FliG</fullName>
    </recommendedName>
</protein>
<evidence type="ECO:0000259" key="12">
    <source>
        <dbReference type="Pfam" id="PF14842"/>
    </source>
</evidence>
<dbReference type="GO" id="GO:0071973">
    <property type="term" value="P:bacterial-type flagellum-dependent cell motility"/>
    <property type="evidence" value="ECO:0007669"/>
    <property type="project" value="InterPro"/>
</dbReference>
<dbReference type="PANTHER" id="PTHR30534:SF0">
    <property type="entry name" value="FLAGELLAR MOTOR SWITCH PROTEIN FLIG"/>
    <property type="match status" value="1"/>
</dbReference>
<keyword evidence="5" id="KW-1003">Cell membrane</keyword>
<evidence type="ECO:0000256" key="2">
    <source>
        <dbReference type="ARBA" id="ARBA00004413"/>
    </source>
</evidence>
<keyword evidence="6" id="KW-0145">Chemotaxis</keyword>
<evidence type="ECO:0000256" key="9">
    <source>
        <dbReference type="ARBA" id="ARBA00023143"/>
    </source>
</evidence>
<keyword evidence="7" id="KW-0283">Flagellar rotation</keyword>
<evidence type="ECO:0000313" key="14">
    <source>
        <dbReference type="Proteomes" id="UP000221369"/>
    </source>
</evidence>
<dbReference type="GO" id="GO:0009425">
    <property type="term" value="C:bacterial-type flagellum basal body"/>
    <property type="evidence" value="ECO:0007669"/>
    <property type="project" value="UniProtKB-SubCell"/>
</dbReference>
<keyword evidence="13" id="KW-0969">Cilium</keyword>
<organism evidence="13 14">
    <name type="scientific">Paramicrobacterium agarici</name>
    <dbReference type="NCBI Taxonomy" id="630514"/>
    <lineage>
        <taxon>Bacteria</taxon>
        <taxon>Bacillati</taxon>
        <taxon>Actinomycetota</taxon>
        <taxon>Actinomycetes</taxon>
        <taxon>Micrococcales</taxon>
        <taxon>Microbacteriaceae</taxon>
        <taxon>Paramicrobacterium</taxon>
    </lineage>
</organism>
<keyword evidence="8" id="KW-0472">Membrane</keyword>
<sequence length="335" mass="36036">MTELNGVQKAAIVLMSMDRERAAEVMKQFTEAEAEEITAEIIRIRRVDGDVASLALTEFHSLATQQLFQGRGGREVAAGILEASFGSERAETVMTRVTSSLAGKSFEFLSVADAGQVVSLLDGELPQTIALVLAHLSPAQASTVLAILPDPLRADVAQCIATMGTATQEAISIVAETLKSRTGGVFTQRDTVGAVGGVQPLVDIINRSDAATEKALLESLEARDAELAEDVRSRMLTFADLVRLGERDAQLVLRGTDTTVLATAMKGASAPVTEVIRTNLSERNRELLDDEAQTLGPVRISQVEEARAEIVRVIRTLEAQGDITVQRADEEEYVY</sequence>
<evidence type="ECO:0000259" key="11">
    <source>
        <dbReference type="Pfam" id="PF14841"/>
    </source>
</evidence>
<reference evidence="13 14" key="1">
    <citation type="submission" date="2017-10" db="EMBL/GenBank/DDBJ databases">
        <title>Sequencing the genomes of 1000 actinobacteria strains.</title>
        <authorList>
            <person name="Klenk H.-P."/>
        </authorList>
    </citation>
    <scope>NUCLEOTIDE SEQUENCE [LARGE SCALE GENOMIC DNA]</scope>
    <source>
        <strain evidence="13 14">DSM 21798</strain>
    </source>
</reference>
<dbReference type="GO" id="GO:0006935">
    <property type="term" value="P:chemotaxis"/>
    <property type="evidence" value="ECO:0007669"/>
    <property type="project" value="UniProtKB-KW"/>
</dbReference>
<dbReference type="PANTHER" id="PTHR30534">
    <property type="entry name" value="FLAGELLAR MOTOR SWITCH PROTEIN FLIG"/>
    <property type="match status" value="1"/>
</dbReference>
<dbReference type="Pfam" id="PF01706">
    <property type="entry name" value="FliG_C"/>
    <property type="match status" value="1"/>
</dbReference>
<dbReference type="NCBIfam" id="TIGR00207">
    <property type="entry name" value="fliG"/>
    <property type="match status" value="1"/>
</dbReference>
<dbReference type="InterPro" id="IPR011002">
    <property type="entry name" value="FliG_a-hlx"/>
</dbReference>
<feature type="domain" description="Flagellar motor switch protein FliG C-terminal" evidence="10">
    <location>
        <begin position="218"/>
        <end position="324"/>
    </location>
</feature>
<evidence type="ECO:0000256" key="5">
    <source>
        <dbReference type="ARBA" id="ARBA00022475"/>
    </source>
</evidence>
<dbReference type="InterPro" id="IPR000090">
    <property type="entry name" value="Flg_Motor_Flig"/>
</dbReference>
<comment type="subcellular location">
    <subcellularLocation>
        <location evidence="1">Bacterial flagellum basal body</location>
    </subcellularLocation>
    <subcellularLocation>
        <location evidence="2">Cell membrane</location>
        <topology evidence="2">Peripheral membrane protein</topology>
        <orientation evidence="2">Cytoplasmic side</orientation>
    </subcellularLocation>
</comment>
<dbReference type="InterPro" id="IPR028263">
    <property type="entry name" value="FliG_N"/>
</dbReference>
<keyword evidence="9" id="KW-0975">Bacterial flagellum</keyword>
<dbReference type="InterPro" id="IPR023087">
    <property type="entry name" value="Flg_Motor_Flig_C"/>
</dbReference>
<evidence type="ECO:0000256" key="6">
    <source>
        <dbReference type="ARBA" id="ARBA00022500"/>
    </source>
</evidence>
<keyword evidence="13" id="KW-0966">Cell projection</keyword>
<dbReference type="EMBL" id="PDJE01000001">
    <property type="protein sequence ID" value="PFG30608.1"/>
    <property type="molecule type" value="Genomic_DNA"/>
</dbReference>
<evidence type="ECO:0000256" key="7">
    <source>
        <dbReference type="ARBA" id="ARBA00022779"/>
    </source>
</evidence>
<dbReference type="AlphaFoldDB" id="A0A2A9DV97"/>
<evidence type="ECO:0000256" key="4">
    <source>
        <dbReference type="ARBA" id="ARBA00021870"/>
    </source>
</evidence>
<feature type="domain" description="Flagellar motor switch protein FliG middle" evidence="11">
    <location>
        <begin position="116"/>
        <end position="188"/>
    </location>
</feature>
<comment type="caution">
    <text evidence="13">The sequence shown here is derived from an EMBL/GenBank/DDBJ whole genome shotgun (WGS) entry which is preliminary data.</text>
</comment>
<evidence type="ECO:0000313" key="13">
    <source>
        <dbReference type="EMBL" id="PFG30608.1"/>
    </source>
</evidence>
<comment type="similarity">
    <text evidence="3">Belongs to the FliG family.</text>
</comment>
<dbReference type="Pfam" id="PF14842">
    <property type="entry name" value="FliG_N"/>
    <property type="match status" value="1"/>
</dbReference>
<accession>A0A2A9DV97</accession>
<dbReference type="SUPFAM" id="SSF48029">
    <property type="entry name" value="FliG"/>
    <property type="match status" value="2"/>
</dbReference>
<feature type="domain" description="Flagellar motor switch protein FliG N-terminal" evidence="12">
    <location>
        <begin position="3"/>
        <end position="105"/>
    </location>
</feature>
<dbReference type="RefSeq" id="WP_098407042.1">
    <property type="nucleotide sequence ID" value="NZ_PDJE01000001.1"/>
</dbReference>
<keyword evidence="13" id="KW-0282">Flagellum</keyword>
<dbReference type="GO" id="GO:0003774">
    <property type="term" value="F:cytoskeletal motor activity"/>
    <property type="evidence" value="ECO:0007669"/>
    <property type="project" value="InterPro"/>
</dbReference>
<dbReference type="InterPro" id="IPR032779">
    <property type="entry name" value="FliG_M"/>
</dbReference>
<keyword evidence="14" id="KW-1185">Reference proteome</keyword>
<evidence type="ECO:0000256" key="3">
    <source>
        <dbReference type="ARBA" id="ARBA00010299"/>
    </source>
</evidence>
<dbReference type="Proteomes" id="UP000221369">
    <property type="component" value="Unassembled WGS sequence"/>
</dbReference>
<dbReference type="GO" id="GO:0005886">
    <property type="term" value="C:plasma membrane"/>
    <property type="evidence" value="ECO:0007669"/>
    <property type="project" value="UniProtKB-SubCell"/>
</dbReference>
<evidence type="ECO:0000259" key="10">
    <source>
        <dbReference type="Pfam" id="PF01706"/>
    </source>
</evidence>
<name>A0A2A9DV97_9MICO</name>